<name>A0A4U5LWI8_STECR</name>
<reference evidence="2 3" key="2">
    <citation type="journal article" date="2019" name="G3 (Bethesda)">
        <title>Hybrid Assembly of the Genome of the Entomopathogenic Nematode Steinernema carpocapsae Identifies the X-Chromosome.</title>
        <authorList>
            <person name="Serra L."/>
            <person name="Macchietto M."/>
            <person name="Macias-Munoz A."/>
            <person name="McGill C.J."/>
            <person name="Rodriguez I.M."/>
            <person name="Rodriguez B."/>
            <person name="Murad R."/>
            <person name="Mortazavi A."/>
        </authorList>
    </citation>
    <scope>NUCLEOTIDE SEQUENCE [LARGE SCALE GENOMIC DNA]</scope>
    <source>
        <strain evidence="2 3">ALL</strain>
    </source>
</reference>
<evidence type="ECO:0000256" key="1">
    <source>
        <dbReference type="SAM" id="SignalP"/>
    </source>
</evidence>
<evidence type="ECO:0000313" key="2">
    <source>
        <dbReference type="EMBL" id="TKR60532.1"/>
    </source>
</evidence>
<evidence type="ECO:0000313" key="3">
    <source>
        <dbReference type="Proteomes" id="UP000298663"/>
    </source>
</evidence>
<proteinExistence type="predicted"/>
<sequence length="82" mass="9011">MVSVSLAVLLICATLTQAHLRARSFYPMGSKTELYSDEDRVNPVGVDLGWLGGESVNDGAEDRKDPRCLFCRVGRGKRSILI</sequence>
<dbReference type="AlphaFoldDB" id="A0A4U5LWI8"/>
<reference evidence="2 3" key="1">
    <citation type="journal article" date="2015" name="Genome Biol.">
        <title>Comparative genomics of Steinernema reveals deeply conserved gene regulatory networks.</title>
        <authorList>
            <person name="Dillman A.R."/>
            <person name="Macchietto M."/>
            <person name="Porter C.F."/>
            <person name="Rogers A."/>
            <person name="Williams B."/>
            <person name="Antoshechkin I."/>
            <person name="Lee M.M."/>
            <person name="Goodwin Z."/>
            <person name="Lu X."/>
            <person name="Lewis E.E."/>
            <person name="Goodrich-Blair H."/>
            <person name="Stock S.P."/>
            <person name="Adams B.J."/>
            <person name="Sternberg P.W."/>
            <person name="Mortazavi A."/>
        </authorList>
    </citation>
    <scope>NUCLEOTIDE SEQUENCE [LARGE SCALE GENOMIC DNA]</scope>
    <source>
        <strain evidence="2 3">ALL</strain>
    </source>
</reference>
<keyword evidence="1" id="KW-0732">Signal</keyword>
<gene>
    <name evidence="2" type="ORF">L596_027766</name>
</gene>
<dbReference type="EMBL" id="AZBU02000011">
    <property type="protein sequence ID" value="TKR60532.1"/>
    <property type="molecule type" value="Genomic_DNA"/>
</dbReference>
<keyword evidence="3" id="KW-1185">Reference proteome</keyword>
<organism evidence="2 3">
    <name type="scientific">Steinernema carpocapsae</name>
    <name type="common">Entomopathogenic nematode</name>
    <dbReference type="NCBI Taxonomy" id="34508"/>
    <lineage>
        <taxon>Eukaryota</taxon>
        <taxon>Metazoa</taxon>
        <taxon>Ecdysozoa</taxon>
        <taxon>Nematoda</taxon>
        <taxon>Chromadorea</taxon>
        <taxon>Rhabditida</taxon>
        <taxon>Tylenchina</taxon>
        <taxon>Panagrolaimomorpha</taxon>
        <taxon>Strongyloidoidea</taxon>
        <taxon>Steinernematidae</taxon>
        <taxon>Steinernema</taxon>
    </lineage>
</organism>
<comment type="caution">
    <text evidence="2">The sequence shown here is derived from an EMBL/GenBank/DDBJ whole genome shotgun (WGS) entry which is preliminary data.</text>
</comment>
<dbReference type="OrthoDB" id="10312645at2759"/>
<feature type="signal peptide" evidence="1">
    <location>
        <begin position="1"/>
        <end position="18"/>
    </location>
</feature>
<accession>A0A4U5LWI8</accession>
<protein>
    <submittedName>
        <fullName evidence="2">Uncharacterized protein</fullName>
    </submittedName>
</protein>
<dbReference type="Proteomes" id="UP000298663">
    <property type="component" value="Unassembled WGS sequence"/>
</dbReference>
<feature type="chain" id="PRO_5020611707" evidence="1">
    <location>
        <begin position="19"/>
        <end position="82"/>
    </location>
</feature>